<dbReference type="InterPro" id="IPR016181">
    <property type="entry name" value="Acyl_CoA_acyltransferase"/>
</dbReference>
<evidence type="ECO:0000313" key="2">
    <source>
        <dbReference type="Proteomes" id="UP000662111"/>
    </source>
</evidence>
<dbReference type="Proteomes" id="UP000662111">
    <property type="component" value="Unassembled WGS sequence"/>
</dbReference>
<comment type="caution">
    <text evidence="1">The sequence shown here is derived from an EMBL/GenBank/DDBJ whole genome shotgun (WGS) entry which is preliminary data.</text>
</comment>
<reference evidence="2" key="1">
    <citation type="journal article" date="2019" name="Int. J. Syst. Evol. Microbiol.">
        <title>The Global Catalogue of Microorganisms (GCM) 10K type strain sequencing project: providing services to taxonomists for standard genome sequencing and annotation.</title>
        <authorList>
            <consortium name="The Broad Institute Genomics Platform"/>
            <consortium name="The Broad Institute Genome Sequencing Center for Infectious Disease"/>
            <person name="Wu L."/>
            <person name="Ma J."/>
        </authorList>
    </citation>
    <scope>NUCLEOTIDE SEQUENCE [LARGE SCALE GENOMIC DNA]</scope>
    <source>
        <strain evidence="2">CGMCC 1.5362</strain>
    </source>
</reference>
<dbReference type="EMBL" id="BMLB01000005">
    <property type="protein sequence ID" value="GGK75899.1"/>
    <property type="molecule type" value="Genomic_DNA"/>
</dbReference>
<organism evidence="1 2">
    <name type="scientific">Ornithinimicrobium pekingense</name>
    <dbReference type="NCBI Taxonomy" id="384677"/>
    <lineage>
        <taxon>Bacteria</taxon>
        <taxon>Bacillati</taxon>
        <taxon>Actinomycetota</taxon>
        <taxon>Actinomycetes</taxon>
        <taxon>Micrococcales</taxon>
        <taxon>Ornithinimicrobiaceae</taxon>
        <taxon>Ornithinimicrobium</taxon>
    </lineage>
</organism>
<dbReference type="Gene3D" id="3.40.630.30">
    <property type="match status" value="1"/>
</dbReference>
<evidence type="ECO:0000313" key="1">
    <source>
        <dbReference type="EMBL" id="GGK75899.1"/>
    </source>
</evidence>
<accession>A0ABQ2F9W8</accession>
<dbReference type="SUPFAM" id="SSF55729">
    <property type="entry name" value="Acyl-CoA N-acyltransferases (Nat)"/>
    <property type="match status" value="1"/>
</dbReference>
<keyword evidence="2" id="KW-1185">Reference proteome</keyword>
<proteinExistence type="predicted"/>
<name>A0ABQ2F9W8_9MICO</name>
<protein>
    <recommendedName>
        <fullName evidence="3">GNAT family N-acetyltransferase</fullName>
    </recommendedName>
</protein>
<evidence type="ECO:0008006" key="3">
    <source>
        <dbReference type="Google" id="ProtNLM"/>
    </source>
</evidence>
<gene>
    <name evidence="1" type="ORF">GCM10011509_25610</name>
</gene>
<sequence length="270" mass="28835">MQPDAGLGESRSLVEEVDGRVVAAGLRVRSTRDDADLVELMCEPGHGAELLRALVAADDRPVWLRVVPGTPTAHAVAEVGHVEVMQSLPPAAIPSGDPDVHAWAHGRLGSAERDGIVLRRGTELTLDQLLDLWMEAYLPAHESFAPVKDVAETRETFRTWFSRGLDREATFVALAGDGRALAGSMMTSEIDGILVPAMIELAPEHPSGTTGAAACVAATLLAVSPRAVELEGHVDQRLYMSVLETIPHRSAGVLTPMDMVRIQGVDAPRP</sequence>